<name>F0XHA4_GROCL</name>
<dbReference type="STRING" id="655863.F0XHA4"/>
<keyword evidence="2" id="KW-0539">Nucleus</keyword>
<dbReference type="CDD" id="cd12148">
    <property type="entry name" value="fungal_TF_MHR"/>
    <property type="match status" value="1"/>
</dbReference>
<dbReference type="eggNOG" id="ENOG502SKRU">
    <property type="taxonomic scope" value="Eukaryota"/>
</dbReference>
<dbReference type="RefSeq" id="XP_014172327.1">
    <property type="nucleotide sequence ID" value="XM_014316852.1"/>
</dbReference>
<organism evidence="6">
    <name type="scientific">Grosmannia clavigera (strain kw1407 / UAMH 11150)</name>
    <name type="common">Blue stain fungus</name>
    <name type="synonym">Graphiocladiella clavigera</name>
    <dbReference type="NCBI Taxonomy" id="655863"/>
    <lineage>
        <taxon>Eukaryota</taxon>
        <taxon>Fungi</taxon>
        <taxon>Dikarya</taxon>
        <taxon>Ascomycota</taxon>
        <taxon>Pezizomycotina</taxon>
        <taxon>Sordariomycetes</taxon>
        <taxon>Sordariomycetidae</taxon>
        <taxon>Ophiostomatales</taxon>
        <taxon>Ophiostomataceae</taxon>
        <taxon>Leptographium</taxon>
    </lineage>
</organism>
<reference evidence="5 6" key="1">
    <citation type="journal article" date="2011" name="Proc. Natl. Acad. Sci. U.S.A.">
        <title>Genome and transcriptome analyses of the mountain pine beetle-fungal symbiont Grosmannia clavigera, a lodgepole pine pathogen.</title>
        <authorList>
            <person name="DiGuistini S."/>
            <person name="Wang Y."/>
            <person name="Liao N.Y."/>
            <person name="Taylor G."/>
            <person name="Tanguay P."/>
            <person name="Feau N."/>
            <person name="Henrissat B."/>
            <person name="Chan S.K."/>
            <person name="Hesse-Orce U."/>
            <person name="Alamouti S.M."/>
            <person name="Tsui C.K.M."/>
            <person name="Docking R.T."/>
            <person name="Levasseur A."/>
            <person name="Haridas S."/>
            <person name="Robertson G."/>
            <person name="Birol I."/>
            <person name="Holt R.A."/>
            <person name="Marra M.A."/>
            <person name="Hamelin R.C."/>
            <person name="Hirst M."/>
            <person name="Jones S.J.M."/>
            <person name="Bohlmann J."/>
            <person name="Breuil C."/>
        </authorList>
    </citation>
    <scope>NUCLEOTIDE SEQUENCE [LARGE SCALE GENOMIC DNA]</scope>
    <source>
        <strain evidence="6">kw1407 / UAMH 11150</strain>
    </source>
</reference>
<proteinExistence type="predicted"/>
<evidence type="ECO:0000259" key="4">
    <source>
        <dbReference type="SMART" id="SM00906"/>
    </source>
</evidence>
<evidence type="ECO:0000256" key="2">
    <source>
        <dbReference type="ARBA" id="ARBA00023242"/>
    </source>
</evidence>
<evidence type="ECO:0000256" key="1">
    <source>
        <dbReference type="ARBA" id="ARBA00004123"/>
    </source>
</evidence>
<dbReference type="GO" id="GO:0006351">
    <property type="term" value="P:DNA-templated transcription"/>
    <property type="evidence" value="ECO:0007669"/>
    <property type="project" value="InterPro"/>
</dbReference>
<dbReference type="GO" id="GO:0008270">
    <property type="term" value="F:zinc ion binding"/>
    <property type="evidence" value="ECO:0007669"/>
    <property type="project" value="InterPro"/>
</dbReference>
<accession>F0XHA4</accession>
<dbReference type="SMART" id="SM00906">
    <property type="entry name" value="Fungal_trans"/>
    <property type="match status" value="1"/>
</dbReference>
<dbReference type="HOGENOM" id="CLU_007426_6_2_1"/>
<evidence type="ECO:0000256" key="3">
    <source>
        <dbReference type="SAM" id="MobiDB-lite"/>
    </source>
</evidence>
<evidence type="ECO:0000313" key="6">
    <source>
        <dbReference type="Proteomes" id="UP000007796"/>
    </source>
</evidence>
<sequence>MSADQAGSGDEGLPAGSSRQHKRSRVLLSYTVHRPTFAKEYSAFWQDPSAASVDWLGVLYGILALGVHFASLQGPGSTALEVTAISLSEQFRLYRSATSWALTTSRLVSPSQQTIQALLMYEEAEFLVNRASQTHCWLLSATCIRLMLNMGMHRDPSKLPTISAFDGEMRRRMWNLAIQLDLIVSFHMGLPSMIHGIPSDTGLPHNLLDEDFGEDCAVLPPSRPGHEYTPMSYPIFKSMVCRVFGQVARLSHTLIPPSYAEVMRTDSLLLDRWRQIPSFMKVCPLADAVFDPPSLIIQRYGLASLFQKSRCVLHRPYLAVAVPRPEHAYSRRTCLQAALELLGYHEAVAEATAPGGILSHVGWFVTGLGMHDFLLAAMIVYLVVQNDALFKDELIISDSASDSASEPQSASSSSPPALPAVRSTLVNLLLRSYRLWASLATNHYEVQKAAELLRIMVNKIDAHVDSTGHPTSTAFDTGSSWQMGIDESSISNVSLGDEPISMPPSVSYDLPFDLSTPVLNQDSMQANFSRQDLVPNVAAVNNDGDPPVMPDMYESWITMPLETLDWDTVDNGLRASSSHRNDWIDQSTLDDINSISTGLWDHPDGVLQGP</sequence>
<dbReference type="PANTHER" id="PTHR31001">
    <property type="entry name" value="UNCHARACTERIZED TRANSCRIPTIONAL REGULATORY PROTEIN"/>
    <property type="match status" value="1"/>
</dbReference>
<gene>
    <name evidence="5" type="ORF">CMQ_2774</name>
</gene>
<dbReference type="GO" id="GO:0003677">
    <property type="term" value="F:DNA binding"/>
    <property type="evidence" value="ECO:0007669"/>
    <property type="project" value="InterPro"/>
</dbReference>
<dbReference type="GO" id="GO:0005634">
    <property type="term" value="C:nucleus"/>
    <property type="evidence" value="ECO:0007669"/>
    <property type="project" value="UniProtKB-SubCell"/>
</dbReference>
<dbReference type="InterPro" id="IPR050613">
    <property type="entry name" value="Sec_Metabolite_Reg"/>
</dbReference>
<dbReference type="PANTHER" id="PTHR31001:SF49">
    <property type="entry name" value="ZN(II)2CYS6 TRANSCRIPTION FACTOR (EUROFUNG)"/>
    <property type="match status" value="1"/>
</dbReference>
<dbReference type="Proteomes" id="UP000007796">
    <property type="component" value="Unassembled WGS sequence"/>
</dbReference>
<dbReference type="Pfam" id="PF04082">
    <property type="entry name" value="Fungal_trans"/>
    <property type="match status" value="1"/>
</dbReference>
<dbReference type="InterPro" id="IPR007219">
    <property type="entry name" value="XnlR_reg_dom"/>
</dbReference>
<dbReference type="OrthoDB" id="5431381at2759"/>
<protein>
    <submittedName>
        <fullName evidence="5">C6 zinc finger domain containing protein</fullName>
    </submittedName>
</protein>
<comment type="subcellular location">
    <subcellularLocation>
        <location evidence="1">Nucleus</location>
    </subcellularLocation>
</comment>
<keyword evidence="6" id="KW-1185">Reference proteome</keyword>
<feature type="region of interest" description="Disordered" evidence="3">
    <location>
        <begin position="1"/>
        <end position="20"/>
    </location>
</feature>
<feature type="domain" description="Xylanolytic transcriptional activator regulatory" evidence="4">
    <location>
        <begin position="136"/>
        <end position="210"/>
    </location>
</feature>
<dbReference type="InParanoid" id="F0XHA4"/>
<dbReference type="GeneID" id="25975800"/>
<dbReference type="EMBL" id="GL629769">
    <property type="protein sequence ID" value="EFX02845.1"/>
    <property type="molecule type" value="Genomic_DNA"/>
</dbReference>
<evidence type="ECO:0000313" key="5">
    <source>
        <dbReference type="EMBL" id="EFX02845.1"/>
    </source>
</evidence>
<dbReference type="AlphaFoldDB" id="F0XHA4"/>